<dbReference type="EMBL" id="LR025744">
    <property type="protein sequence ID" value="VBB16779.1"/>
    <property type="molecule type" value="Genomic_DNA"/>
</dbReference>
<dbReference type="AlphaFoldDB" id="A0AAJ5NE55"/>
<evidence type="ECO:0000313" key="1">
    <source>
        <dbReference type="EMBL" id="VBB16779.1"/>
    </source>
</evidence>
<accession>A0AAJ5NE55</accession>
<name>A0AAJ5NE55_9BURK</name>
<proteinExistence type="predicted"/>
<dbReference type="Proteomes" id="UP000268684">
    <property type="component" value="Chromosome III"/>
</dbReference>
<protein>
    <submittedName>
        <fullName evidence="1">Uncharacterized protein</fullName>
    </submittedName>
</protein>
<reference evidence="1 2" key="1">
    <citation type="submission" date="2017-11" db="EMBL/GenBank/DDBJ databases">
        <authorList>
            <person name="Seth-Smith MB H."/>
        </authorList>
    </citation>
    <scope>NUCLEOTIDE SEQUENCE [LARGE SCALE GENOMIC DNA]</scope>
    <source>
        <strain evidence="1">E</strain>
    </source>
</reference>
<organism evidence="1 2">
    <name type="scientific">Burkholderia stabilis</name>
    <dbReference type="NCBI Taxonomy" id="95485"/>
    <lineage>
        <taxon>Bacteria</taxon>
        <taxon>Pseudomonadati</taxon>
        <taxon>Pseudomonadota</taxon>
        <taxon>Betaproteobacteria</taxon>
        <taxon>Burkholderiales</taxon>
        <taxon>Burkholderiaceae</taxon>
        <taxon>Burkholderia</taxon>
        <taxon>Burkholderia cepacia complex</taxon>
    </lineage>
</organism>
<gene>
    <name evidence="1" type="ORF">BSTAB16_6986</name>
</gene>
<evidence type="ECO:0000313" key="2">
    <source>
        <dbReference type="Proteomes" id="UP000268684"/>
    </source>
</evidence>
<sequence>MTTGMDASMFSGAYLLNGKGISSGSRNLAGDRFVIRANGSSGTG</sequence>
<keyword evidence="2" id="KW-1185">Reference proteome</keyword>